<proteinExistence type="predicted"/>
<dbReference type="Proteomes" id="UP001177021">
    <property type="component" value="Unassembled WGS sequence"/>
</dbReference>
<reference evidence="1" key="1">
    <citation type="submission" date="2023-10" db="EMBL/GenBank/DDBJ databases">
        <authorList>
            <person name="Rodriguez Cubillos JULIANA M."/>
            <person name="De Vega J."/>
        </authorList>
    </citation>
    <scope>NUCLEOTIDE SEQUENCE</scope>
</reference>
<accession>A0ACB0ME43</accession>
<keyword evidence="2" id="KW-1185">Reference proteome</keyword>
<organism evidence="1 2">
    <name type="scientific">Trifolium pratense</name>
    <name type="common">Red clover</name>
    <dbReference type="NCBI Taxonomy" id="57577"/>
    <lineage>
        <taxon>Eukaryota</taxon>
        <taxon>Viridiplantae</taxon>
        <taxon>Streptophyta</taxon>
        <taxon>Embryophyta</taxon>
        <taxon>Tracheophyta</taxon>
        <taxon>Spermatophyta</taxon>
        <taxon>Magnoliopsida</taxon>
        <taxon>eudicotyledons</taxon>
        <taxon>Gunneridae</taxon>
        <taxon>Pentapetalae</taxon>
        <taxon>rosids</taxon>
        <taxon>fabids</taxon>
        <taxon>Fabales</taxon>
        <taxon>Fabaceae</taxon>
        <taxon>Papilionoideae</taxon>
        <taxon>50 kb inversion clade</taxon>
        <taxon>NPAAA clade</taxon>
        <taxon>Hologalegina</taxon>
        <taxon>IRL clade</taxon>
        <taxon>Trifolieae</taxon>
        <taxon>Trifolium</taxon>
    </lineage>
</organism>
<dbReference type="EMBL" id="CASHSV030000823">
    <property type="protein sequence ID" value="CAJ2678886.1"/>
    <property type="molecule type" value="Genomic_DNA"/>
</dbReference>
<comment type="caution">
    <text evidence="1">The sequence shown here is derived from an EMBL/GenBank/DDBJ whole genome shotgun (WGS) entry which is preliminary data.</text>
</comment>
<evidence type="ECO:0000313" key="2">
    <source>
        <dbReference type="Proteomes" id="UP001177021"/>
    </source>
</evidence>
<gene>
    <name evidence="1" type="ORF">MILVUS5_LOCUS41103</name>
</gene>
<evidence type="ECO:0000313" key="1">
    <source>
        <dbReference type="EMBL" id="CAJ2678886.1"/>
    </source>
</evidence>
<protein>
    <submittedName>
        <fullName evidence="1">Uncharacterized protein</fullName>
    </submittedName>
</protein>
<sequence>MQFKMIATFPSSHALFVAFLFATIFLCTSLEFVLATSHHGSVTRHYKFDIKLVNVTRLCHTKSVVTVNGKFPGPRIVVREGDRLVVKVVNHVPNNISLHWHGVRQLQSGWSDGPSYITQCPIQTGQSYVYNFTIVGQRGTLFWHAHFSWLRATVYGPLILLPRHNESYPFQKPYKEVPILFGEWWNADPEAVIAQALKTGGGPNVSDAYTINGLPGPLYNCSKDTYKLKVKPGKTYLLRLINAALNDELFFSIANHTLIIVEADASYIKPFKSNTILLGPGQTTNVLLKTNSYYPNATFFMLAKPYFTGQGTFDNSTVAGILEYTKPYNNNNNNNNNNNINLPILKPLLPSINDTNFVANFSNKFLSLNSPKYPANVPKNIDKNFFFTVGLGTSPCPKNQTCQGPNNSSKFAASMNNESFALPSIALLQQHFFGKPNNGIYTTDFPAVPLRPFNYTGTPPNNTLVSNGTKTVVIPYNTKVQVILQDTSILGAESHPLHLHGFNFFVVGQGFGNFNASSDAPKFNLIDPVERNTVAVPSGGWVAIRFLADNPGVWLMHCHFDVHLSWGLRMAWIVEDGKLPNQKLPPPPKDLPKC</sequence>
<name>A0ACB0ME43_TRIPR</name>